<sequence length="290" mass="32496">MVTSTPEYHILGKRVAVERLHLGTIVSSIEGLIRLNSGKEPKIEVSKLYCWHDINFGATREQSLNGEAGVALKALALEGASGEAKIDGERVNTDKYKYKYLDTLEFDTEGEELEWYREYYLEAVKATGVQKFLETSNYSPVYMITGLKIGRNSSNEFTKVRRTGGGLEFSVNIGLALSIGPKAKGSNMMTTVQESEGIDDACVFAIRVRKLVYKKQHLSGLFGPRKWKDEKYNSGAEMASVDNSTKKRQAPEGVFEVEEVGLDDEREGFKQITELTKDGEQITWVVPKDW</sequence>
<organism evidence="1 2">
    <name type="scientific">Coleophoma crateriformis</name>
    <dbReference type="NCBI Taxonomy" id="565419"/>
    <lineage>
        <taxon>Eukaryota</taxon>
        <taxon>Fungi</taxon>
        <taxon>Dikarya</taxon>
        <taxon>Ascomycota</taxon>
        <taxon>Pezizomycotina</taxon>
        <taxon>Leotiomycetes</taxon>
        <taxon>Helotiales</taxon>
        <taxon>Dermateaceae</taxon>
        <taxon>Coleophoma</taxon>
    </lineage>
</organism>
<protein>
    <submittedName>
        <fullName evidence="1">Uncharacterized protein</fullName>
    </submittedName>
</protein>
<reference evidence="1 2" key="1">
    <citation type="journal article" date="2018" name="IMA Fungus">
        <title>IMA Genome-F 9: Draft genome sequence of Annulohypoxylon stygium, Aspergillus mulundensis, Berkeleyomyces basicola (syn. Thielaviopsis basicola), Ceratocystis smalleyi, two Cercospora beticola strains, Coleophoma cylindrospora, Fusarium fracticaudum, Phialophora cf. hyalina, and Morchella septimelata.</title>
        <authorList>
            <person name="Wingfield B.D."/>
            <person name="Bills G.F."/>
            <person name="Dong Y."/>
            <person name="Huang W."/>
            <person name="Nel W.J."/>
            <person name="Swalarsk-Parry B.S."/>
            <person name="Vaghefi N."/>
            <person name="Wilken P.M."/>
            <person name="An Z."/>
            <person name="de Beer Z.W."/>
            <person name="De Vos L."/>
            <person name="Chen L."/>
            <person name="Duong T.A."/>
            <person name="Gao Y."/>
            <person name="Hammerbacher A."/>
            <person name="Kikkert J.R."/>
            <person name="Li Y."/>
            <person name="Li H."/>
            <person name="Li K."/>
            <person name="Li Q."/>
            <person name="Liu X."/>
            <person name="Ma X."/>
            <person name="Naidoo K."/>
            <person name="Pethybridge S.J."/>
            <person name="Sun J."/>
            <person name="Steenkamp E.T."/>
            <person name="van der Nest M.A."/>
            <person name="van Wyk S."/>
            <person name="Wingfield M.J."/>
            <person name="Xiong C."/>
            <person name="Yue Q."/>
            <person name="Zhang X."/>
        </authorList>
    </citation>
    <scope>NUCLEOTIDE SEQUENCE [LARGE SCALE GENOMIC DNA]</scope>
    <source>
        <strain evidence="1 2">BP5796</strain>
    </source>
</reference>
<dbReference type="AlphaFoldDB" id="A0A3D8SHE8"/>
<accession>A0A3D8SHE8</accession>
<dbReference type="OrthoDB" id="4500473at2759"/>
<name>A0A3D8SHE8_9HELO</name>
<dbReference type="EMBL" id="PDLN01000005">
    <property type="protein sequence ID" value="RDW85692.1"/>
    <property type="molecule type" value="Genomic_DNA"/>
</dbReference>
<proteinExistence type="predicted"/>
<gene>
    <name evidence="1" type="ORF">BP5796_04017</name>
</gene>
<comment type="caution">
    <text evidence="1">The sequence shown here is derived from an EMBL/GenBank/DDBJ whole genome shotgun (WGS) entry which is preliminary data.</text>
</comment>
<keyword evidence="2" id="KW-1185">Reference proteome</keyword>
<evidence type="ECO:0000313" key="1">
    <source>
        <dbReference type="EMBL" id="RDW85692.1"/>
    </source>
</evidence>
<dbReference type="Proteomes" id="UP000256328">
    <property type="component" value="Unassembled WGS sequence"/>
</dbReference>
<evidence type="ECO:0000313" key="2">
    <source>
        <dbReference type="Proteomes" id="UP000256328"/>
    </source>
</evidence>